<feature type="compositionally biased region" description="Basic residues" evidence="1">
    <location>
        <begin position="1"/>
        <end position="10"/>
    </location>
</feature>
<gene>
    <name evidence="2" type="ORF">BpHYR1_029105</name>
</gene>
<comment type="caution">
    <text evidence="2">The sequence shown here is derived from an EMBL/GenBank/DDBJ whole genome shotgun (WGS) entry which is preliminary data.</text>
</comment>
<organism evidence="2 3">
    <name type="scientific">Brachionus plicatilis</name>
    <name type="common">Marine rotifer</name>
    <name type="synonym">Brachionus muelleri</name>
    <dbReference type="NCBI Taxonomy" id="10195"/>
    <lineage>
        <taxon>Eukaryota</taxon>
        <taxon>Metazoa</taxon>
        <taxon>Spiralia</taxon>
        <taxon>Gnathifera</taxon>
        <taxon>Rotifera</taxon>
        <taxon>Eurotatoria</taxon>
        <taxon>Monogononta</taxon>
        <taxon>Pseudotrocha</taxon>
        <taxon>Ploima</taxon>
        <taxon>Brachionidae</taxon>
        <taxon>Brachionus</taxon>
    </lineage>
</organism>
<dbReference type="EMBL" id="REGN01012025">
    <property type="protein sequence ID" value="RMZ96611.1"/>
    <property type="molecule type" value="Genomic_DNA"/>
</dbReference>
<dbReference type="Proteomes" id="UP000276133">
    <property type="component" value="Unassembled WGS sequence"/>
</dbReference>
<protein>
    <submittedName>
        <fullName evidence="2">Uncharacterized protein</fullName>
    </submittedName>
</protein>
<evidence type="ECO:0000313" key="2">
    <source>
        <dbReference type="EMBL" id="RMZ96611.1"/>
    </source>
</evidence>
<proteinExistence type="predicted"/>
<accession>A0A3M7PBW7</accession>
<feature type="region of interest" description="Disordered" evidence="1">
    <location>
        <begin position="1"/>
        <end position="32"/>
    </location>
</feature>
<reference evidence="2 3" key="1">
    <citation type="journal article" date="2018" name="Sci. Rep.">
        <title>Genomic signatures of local adaptation to the degree of environmental predictability in rotifers.</title>
        <authorList>
            <person name="Franch-Gras L."/>
            <person name="Hahn C."/>
            <person name="Garcia-Roger E.M."/>
            <person name="Carmona M.J."/>
            <person name="Serra M."/>
            <person name="Gomez A."/>
        </authorList>
    </citation>
    <scope>NUCLEOTIDE SEQUENCE [LARGE SCALE GENOMIC DNA]</scope>
    <source>
        <strain evidence="2">HYR1</strain>
    </source>
</reference>
<dbReference type="AlphaFoldDB" id="A0A3M7PBW7"/>
<evidence type="ECO:0000313" key="3">
    <source>
        <dbReference type="Proteomes" id="UP000276133"/>
    </source>
</evidence>
<name>A0A3M7PBW7_BRAPC</name>
<sequence length="61" mass="7490">MTTTNNHKKEKLNQVTQIKEKKDKNCRNKKKKEQTFQIEPWLDADKQINKIRHTNKLRREN</sequence>
<keyword evidence="3" id="KW-1185">Reference proteome</keyword>
<evidence type="ECO:0000256" key="1">
    <source>
        <dbReference type="SAM" id="MobiDB-lite"/>
    </source>
</evidence>